<sequence length="140" mass="16028">MDADKNVTLKDVAVVAKDVQDAEIEESLDDVDLELVELQEIVEVVTTDKLITKVVTAASKGVLVEEPKPLKKQAKIEQDEAYARELEAELNKNIDWDEVIDHVQRKQKDDNAVKRYQALKRKPQTKAQARKNMMIYLRNV</sequence>
<dbReference type="EMBL" id="BKCJ011311231">
    <property type="protein sequence ID" value="GFD18988.1"/>
    <property type="molecule type" value="Genomic_DNA"/>
</dbReference>
<evidence type="ECO:0000313" key="1">
    <source>
        <dbReference type="EMBL" id="GFD18988.1"/>
    </source>
</evidence>
<feature type="non-terminal residue" evidence="1">
    <location>
        <position position="140"/>
    </location>
</feature>
<comment type="caution">
    <text evidence="1">The sequence shown here is derived from an EMBL/GenBank/DDBJ whole genome shotgun (WGS) entry which is preliminary data.</text>
</comment>
<protein>
    <submittedName>
        <fullName evidence="1">Uncharacterized protein</fullName>
    </submittedName>
</protein>
<proteinExistence type="predicted"/>
<reference evidence="1" key="1">
    <citation type="journal article" date="2019" name="Sci. Rep.">
        <title>Draft genome of Tanacetum cinerariifolium, the natural source of mosquito coil.</title>
        <authorList>
            <person name="Yamashiro T."/>
            <person name="Shiraishi A."/>
            <person name="Satake H."/>
            <person name="Nakayama K."/>
        </authorList>
    </citation>
    <scope>NUCLEOTIDE SEQUENCE</scope>
</reference>
<name>A0A699UCP8_TANCI</name>
<accession>A0A699UCP8</accession>
<dbReference type="AlphaFoldDB" id="A0A699UCP8"/>
<organism evidence="1">
    <name type="scientific">Tanacetum cinerariifolium</name>
    <name type="common">Dalmatian daisy</name>
    <name type="synonym">Chrysanthemum cinerariifolium</name>
    <dbReference type="NCBI Taxonomy" id="118510"/>
    <lineage>
        <taxon>Eukaryota</taxon>
        <taxon>Viridiplantae</taxon>
        <taxon>Streptophyta</taxon>
        <taxon>Embryophyta</taxon>
        <taxon>Tracheophyta</taxon>
        <taxon>Spermatophyta</taxon>
        <taxon>Magnoliopsida</taxon>
        <taxon>eudicotyledons</taxon>
        <taxon>Gunneridae</taxon>
        <taxon>Pentapetalae</taxon>
        <taxon>asterids</taxon>
        <taxon>campanulids</taxon>
        <taxon>Asterales</taxon>
        <taxon>Asteraceae</taxon>
        <taxon>Asteroideae</taxon>
        <taxon>Anthemideae</taxon>
        <taxon>Anthemidinae</taxon>
        <taxon>Tanacetum</taxon>
    </lineage>
</organism>
<gene>
    <name evidence="1" type="ORF">Tci_890957</name>
</gene>